<organism evidence="3 4">
    <name type="scientific">Candida glabrata</name>
    <name type="common">Yeast</name>
    <name type="synonym">Torulopsis glabrata</name>
    <dbReference type="NCBI Taxonomy" id="5478"/>
    <lineage>
        <taxon>Eukaryota</taxon>
        <taxon>Fungi</taxon>
        <taxon>Dikarya</taxon>
        <taxon>Ascomycota</taxon>
        <taxon>Saccharomycotina</taxon>
        <taxon>Saccharomycetes</taxon>
        <taxon>Saccharomycetales</taxon>
        <taxon>Saccharomycetaceae</taxon>
        <taxon>Nakaseomyces</taxon>
    </lineage>
</organism>
<dbReference type="SUPFAM" id="SSF103657">
    <property type="entry name" value="BAR/IMD domain-like"/>
    <property type="match status" value="1"/>
</dbReference>
<dbReference type="Pfam" id="PF10455">
    <property type="entry name" value="BAR_2"/>
    <property type="match status" value="1"/>
</dbReference>
<dbReference type="OrthoDB" id="5549748at2759"/>
<dbReference type="VEuPathDB" id="FungiDB:GVI51_L00671"/>
<name>A0A0W0D9R8_CANGB</name>
<dbReference type="AlphaFoldDB" id="A0A0W0D9R8"/>
<dbReference type="PhylomeDB" id="A0A0W0D9R8"/>
<evidence type="ECO:0000313" key="3">
    <source>
        <dbReference type="EMBL" id="KTA96703.1"/>
    </source>
</evidence>
<dbReference type="VEuPathDB" id="FungiDB:B1J91_L00891g"/>
<sequence>MSNFNSFANSLRENLQSFSNTVSQKTHELSTNIPTLAQSTQRMVQEKLGQVTDISQLPQEYLELENKVDTIKIVYEHFLQVTAVYENESYDYPKYVSESVNEFSKNMAAKVQELSKATSATEAQNILVAPGPVKEPKTLNYAMSKVALNASEYLNHSFDDPMDAKLSKVLLNYSDVQTKVAQARLQQDTQIQTKFNKVIRENLAESIARANKARKDVQSKRLQYDVARTNLQNAKPEKEAGLRVQMETLEDQFAQATEDATVVMQEVIASANFLPSLKELATAQLEYYEQSAKLMKEFISSVDSSSSDAPASKTSKTSQTSTTTDAGISLEDDDDEPLPPK</sequence>
<evidence type="ECO:0000256" key="1">
    <source>
        <dbReference type="SAM" id="Coils"/>
    </source>
</evidence>
<feature type="compositionally biased region" description="Acidic residues" evidence="2">
    <location>
        <begin position="330"/>
        <end position="341"/>
    </location>
</feature>
<reference evidence="3 4" key="1">
    <citation type="submission" date="2015-10" db="EMBL/GenBank/DDBJ databases">
        <title>Draft genomes sequences of Candida glabrata isolates 1A, 1B, 2A, 2B, 3A and 3B.</title>
        <authorList>
            <person name="Haavelsrud O.E."/>
            <person name="Gaustad P."/>
        </authorList>
    </citation>
    <scope>NUCLEOTIDE SEQUENCE [LARGE SCALE GENOMIC DNA]</scope>
    <source>
        <strain evidence="3">910700640</strain>
    </source>
</reference>
<evidence type="ECO:0000313" key="4">
    <source>
        <dbReference type="Proteomes" id="UP000054886"/>
    </source>
</evidence>
<dbReference type="Gene3D" id="1.20.1270.60">
    <property type="entry name" value="Arfaptin homology (AH) domain/BAR domain"/>
    <property type="match status" value="1"/>
</dbReference>
<gene>
    <name evidence="3" type="ORF">AO440_003823</name>
</gene>
<dbReference type="CDD" id="cd07600">
    <property type="entry name" value="BAR_Gvp36"/>
    <property type="match status" value="1"/>
</dbReference>
<keyword evidence="1" id="KW-0175">Coiled coil</keyword>
<dbReference type="VEuPathDB" id="FungiDB:CAGL0L00891g"/>
<feature type="coiled-coil region" evidence="1">
    <location>
        <begin position="200"/>
        <end position="266"/>
    </location>
</feature>
<protein>
    <submittedName>
        <fullName evidence="3">Protein GVP36</fullName>
    </submittedName>
</protein>
<feature type="compositionally biased region" description="Low complexity" evidence="2">
    <location>
        <begin position="300"/>
        <end position="324"/>
    </location>
</feature>
<proteinExistence type="predicted"/>
<dbReference type="InterPro" id="IPR018859">
    <property type="entry name" value="BAR_dom-cont"/>
</dbReference>
<dbReference type="EMBL" id="LLZZ01000169">
    <property type="protein sequence ID" value="KTA96703.1"/>
    <property type="molecule type" value="Genomic_DNA"/>
</dbReference>
<accession>A0A0W0D9R8</accession>
<dbReference type="Proteomes" id="UP000054886">
    <property type="component" value="Unassembled WGS sequence"/>
</dbReference>
<comment type="caution">
    <text evidence="3">The sequence shown here is derived from an EMBL/GenBank/DDBJ whole genome shotgun (WGS) entry which is preliminary data.</text>
</comment>
<dbReference type="InterPro" id="IPR027267">
    <property type="entry name" value="AH/BAR_dom_sf"/>
</dbReference>
<evidence type="ECO:0000256" key="2">
    <source>
        <dbReference type="SAM" id="MobiDB-lite"/>
    </source>
</evidence>
<feature type="region of interest" description="Disordered" evidence="2">
    <location>
        <begin position="300"/>
        <end position="341"/>
    </location>
</feature>
<dbReference type="OMA" id="NIMFATR"/>
<dbReference type="VEuPathDB" id="FungiDB:GWK60_I00429"/>